<dbReference type="Proteomes" id="UP000071065">
    <property type="component" value="Chromosome"/>
</dbReference>
<comment type="subcellular location">
    <subcellularLocation>
        <location evidence="1">Cell membrane</location>
        <topology evidence="1">Multi-pass membrane protein</topology>
    </subcellularLocation>
</comment>
<dbReference type="PANTHER" id="PTHR30086">
    <property type="entry name" value="ARGININE EXPORTER PROTEIN ARGO"/>
    <property type="match status" value="1"/>
</dbReference>
<dbReference type="PANTHER" id="PTHR30086:SF20">
    <property type="entry name" value="ARGININE EXPORTER PROTEIN ARGO-RELATED"/>
    <property type="match status" value="1"/>
</dbReference>
<keyword evidence="4" id="KW-1133">Transmembrane helix</keyword>
<evidence type="ECO:0000256" key="2">
    <source>
        <dbReference type="ARBA" id="ARBA00022475"/>
    </source>
</evidence>
<dbReference type="RefSeq" id="WP_244886706.1">
    <property type="nucleotide sequence ID" value="NZ_CP013251.1"/>
</dbReference>
<dbReference type="GO" id="GO:0005886">
    <property type="term" value="C:plasma membrane"/>
    <property type="evidence" value="ECO:0007669"/>
    <property type="project" value="UniProtKB-SubCell"/>
</dbReference>
<dbReference type="STRING" id="570277.EZMO1_3350"/>
<organism evidence="6 7">
    <name type="scientific">Endozoicomonas montiporae CL-33</name>
    <dbReference type="NCBI Taxonomy" id="570277"/>
    <lineage>
        <taxon>Bacteria</taxon>
        <taxon>Pseudomonadati</taxon>
        <taxon>Pseudomonadota</taxon>
        <taxon>Gammaproteobacteria</taxon>
        <taxon>Oceanospirillales</taxon>
        <taxon>Endozoicomonadaceae</taxon>
        <taxon>Endozoicomonas</taxon>
    </lineage>
</organism>
<evidence type="ECO:0000256" key="4">
    <source>
        <dbReference type="ARBA" id="ARBA00022989"/>
    </source>
</evidence>
<keyword evidence="2" id="KW-1003">Cell membrane</keyword>
<accession>A0A142BF19</accession>
<evidence type="ECO:0000256" key="1">
    <source>
        <dbReference type="ARBA" id="ARBA00004651"/>
    </source>
</evidence>
<keyword evidence="5" id="KW-0472">Membrane</keyword>
<gene>
    <name evidence="6" type="ORF">EZMO1_3350</name>
</gene>
<protein>
    <submittedName>
        <fullName evidence="6">Homoserine/homoserine lactone efflux protein</fullName>
    </submittedName>
</protein>
<evidence type="ECO:0000256" key="5">
    <source>
        <dbReference type="ARBA" id="ARBA00023136"/>
    </source>
</evidence>
<proteinExistence type="predicted"/>
<evidence type="ECO:0000313" key="7">
    <source>
        <dbReference type="Proteomes" id="UP000071065"/>
    </source>
</evidence>
<dbReference type="EMBL" id="CP013251">
    <property type="protein sequence ID" value="AMO57345.1"/>
    <property type="molecule type" value="Genomic_DNA"/>
</dbReference>
<sequence length="240" mass="26825">MRLYGFLTPSAILSMHYTSAIKLPYSHNQLERNGVMVDNYLAVLLFSFTTMITPGPNNIMIMSSGLNYGVRKSMPHYLGICLGFPAMVVAVGLGFDALFQEFPFLHEVIKVAGVLYLLYLAYHVAMAPVSNIGVVRRNPLTFLQAAVFQWVNPKAWIMATGAVAAYTTIDSDMFLQVVYITFAFFLATFPCIAIWLFLGTHLKKLLRNETHQRLFNVTMAILLVLSVIPVIIELASDYLA</sequence>
<reference evidence="6 7" key="1">
    <citation type="journal article" date="2016" name="Front. Microbiol.">
        <title>Genomic Insight into the Host-Endosymbiont Relationship of Endozoicomonas montiporae CL-33(T) with its Coral Host.</title>
        <authorList>
            <person name="Ding J.-Y."/>
            <person name="Shiu J.-H."/>
            <person name="Chen W.-M."/>
            <person name="Chiang Y.-R."/>
            <person name="Tang S.-L."/>
        </authorList>
    </citation>
    <scope>NUCLEOTIDE SEQUENCE [LARGE SCALE GENOMIC DNA]</scope>
    <source>
        <strain evidence="6 7">CL-33</strain>
    </source>
</reference>
<dbReference type="KEGG" id="emp:EZMO1_3350"/>
<evidence type="ECO:0000256" key="3">
    <source>
        <dbReference type="ARBA" id="ARBA00022692"/>
    </source>
</evidence>
<dbReference type="Pfam" id="PF01810">
    <property type="entry name" value="LysE"/>
    <property type="match status" value="1"/>
</dbReference>
<evidence type="ECO:0000313" key="6">
    <source>
        <dbReference type="EMBL" id="AMO57345.1"/>
    </source>
</evidence>
<dbReference type="GO" id="GO:0015171">
    <property type="term" value="F:amino acid transmembrane transporter activity"/>
    <property type="evidence" value="ECO:0007669"/>
    <property type="project" value="TreeGrafter"/>
</dbReference>
<dbReference type="PATRIC" id="fig|570277.3.peg.3599"/>
<dbReference type="InterPro" id="IPR001123">
    <property type="entry name" value="LeuE-type"/>
</dbReference>
<dbReference type="GO" id="GO:0033228">
    <property type="term" value="P:cysteine export across plasma membrane"/>
    <property type="evidence" value="ECO:0007669"/>
    <property type="project" value="TreeGrafter"/>
</dbReference>
<keyword evidence="3" id="KW-0812">Transmembrane</keyword>
<dbReference type="AlphaFoldDB" id="A0A142BF19"/>
<name>A0A142BF19_9GAMM</name>